<reference evidence="4 5" key="1">
    <citation type="journal article" date="2015" name="Genome Biol. Evol.">
        <title>Phylogenomic analyses indicate that early fungi evolved digesting cell walls of algal ancestors of land plants.</title>
        <authorList>
            <person name="Chang Y."/>
            <person name="Wang S."/>
            <person name="Sekimoto S."/>
            <person name="Aerts A.L."/>
            <person name="Choi C."/>
            <person name="Clum A."/>
            <person name="LaButti K.M."/>
            <person name="Lindquist E.A."/>
            <person name="Yee Ngan C."/>
            <person name="Ohm R.A."/>
            <person name="Salamov A.A."/>
            <person name="Grigoriev I.V."/>
            <person name="Spatafora J.W."/>
            <person name="Berbee M.L."/>
        </authorList>
    </citation>
    <scope>NUCLEOTIDE SEQUENCE [LARGE SCALE GENOMIC DNA]</scope>
    <source>
        <strain evidence="4 5">NRRL 28638</strain>
    </source>
</reference>
<dbReference type="OrthoDB" id="74910at2759"/>
<organism evidence="4 5">
    <name type="scientific">Conidiobolus coronatus (strain ATCC 28846 / CBS 209.66 / NRRL 28638)</name>
    <name type="common">Delacroixia coronata</name>
    <dbReference type="NCBI Taxonomy" id="796925"/>
    <lineage>
        <taxon>Eukaryota</taxon>
        <taxon>Fungi</taxon>
        <taxon>Fungi incertae sedis</taxon>
        <taxon>Zoopagomycota</taxon>
        <taxon>Entomophthoromycotina</taxon>
        <taxon>Entomophthoromycetes</taxon>
        <taxon>Entomophthorales</taxon>
        <taxon>Ancylistaceae</taxon>
        <taxon>Conidiobolus</taxon>
    </lineage>
</organism>
<dbReference type="Gene3D" id="3.90.850.10">
    <property type="entry name" value="Fumarylacetoacetase-like, C-terminal domain"/>
    <property type="match status" value="1"/>
</dbReference>
<dbReference type="STRING" id="796925.A0A137P6P5"/>
<dbReference type="GO" id="GO:0046872">
    <property type="term" value="F:metal ion binding"/>
    <property type="evidence" value="ECO:0007669"/>
    <property type="project" value="UniProtKB-KW"/>
</dbReference>
<comment type="similarity">
    <text evidence="1">Belongs to the FAH family.</text>
</comment>
<keyword evidence="2" id="KW-0479">Metal-binding</keyword>
<dbReference type="GO" id="GO:0005739">
    <property type="term" value="C:mitochondrion"/>
    <property type="evidence" value="ECO:0007669"/>
    <property type="project" value="TreeGrafter"/>
</dbReference>
<gene>
    <name evidence="4" type="ORF">CONCODRAFT_6806</name>
</gene>
<evidence type="ECO:0000256" key="1">
    <source>
        <dbReference type="ARBA" id="ARBA00010211"/>
    </source>
</evidence>
<dbReference type="InterPro" id="IPR011234">
    <property type="entry name" value="Fumarylacetoacetase-like_C"/>
</dbReference>
<dbReference type="Proteomes" id="UP000070444">
    <property type="component" value="Unassembled WGS sequence"/>
</dbReference>
<dbReference type="PANTHER" id="PTHR11820:SF7">
    <property type="entry name" value="ACYLPYRUVASE FAHD1, MITOCHONDRIAL"/>
    <property type="match status" value="1"/>
</dbReference>
<evidence type="ECO:0000313" key="4">
    <source>
        <dbReference type="EMBL" id="KXN70639.1"/>
    </source>
</evidence>
<accession>A0A137P6P5</accession>
<protein>
    <recommendedName>
        <fullName evidence="3">Fumarylacetoacetase-like C-terminal domain-containing protein</fullName>
    </recommendedName>
</protein>
<proteinExistence type="inferred from homology"/>
<evidence type="ECO:0000313" key="5">
    <source>
        <dbReference type="Proteomes" id="UP000070444"/>
    </source>
</evidence>
<dbReference type="SUPFAM" id="SSF56529">
    <property type="entry name" value="FAH"/>
    <property type="match status" value="1"/>
</dbReference>
<dbReference type="EMBL" id="KQ964497">
    <property type="protein sequence ID" value="KXN70639.1"/>
    <property type="molecule type" value="Genomic_DNA"/>
</dbReference>
<dbReference type="InterPro" id="IPR036663">
    <property type="entry name" value="Fumarylacetoacetase_C_sf"/>
</dbReference>
<dbReference type="PANTHER" id="PTHR11820">
    <property type="entry name" value="ACYLPYRUVASE"/>
    <property type="match status" value="1"/>
</dbReference>
<feature type="domain" description="Fumarylacetoacetase-like C-terminal" evidence="3">
    <location>
        <begin position="3"/>
        <end position="79"/>
    </location>
</feature>
<dbReference type="GO" id="GO:0018773">
    <property type="term" value="F:acetylpyruvate hydrolase activity"/>
    <property type="evidence" value="ECO:0007669"/>
    <property type="project" value="TreeGrafter"/>
</dbReference>
<dbReference type="Pfam" id="PF01557">
    <property type="entry name" value="FAA_hydrolase"/>
    <property type="match status" value="1"/>
</dbReference>
<sequence length="103" mass="11251">EFIPKANLVDPHKVRLWLKVNDQTKQDGSTEDMMFKIPQLIEHVSSIMKLEAGDLILTGTPKGVGPVVPGETITVGLESEGSELSKLSFPVIERSGNFVYSSP</sequence>
<name>A0A137P6P5_CONC2</name>
<feature type="non-terminal residue" evidence="4">
    <location>
        <position position="1"/>
    </location>
</feature>
<evidence type="ECO:0000259" key="3">
    <source>
        <dbReference type="Pfam" id="PF01557"/>
    </source>
</evidence>
<dbReference type="AlphaFoldDB" id="A0A137P6P5"/>
<evidence type="ECO:0000256" key="2">
    <source>
        <dbReference type="ARBA" id="ARBA00022723"/>
    </source>
</evidence>
<keyword evidence="5" id="KW-1185">Reference proteome</keyword>